<dbReference type="RefSeq" id="WP_284382269.1">
    <property type="nucleotide sequence ID" value="NZ_BSNM01000015.1"/>
</dbReference>
<dbReference type="InterPro" id="IPR036052">
    <property type="entry name" value="TrpB-like_PALP_sf"/>
</dbReference>
<keyword evidence="8" id="KW-1185">Reference proteome</keyword>
<dbReference type="Pfam" id="PF00291">
    <property type="entry name" value="PALP"/>
    <property type="match status" value="1"/>
</dbReference>
<dbReference type="PANTHER" id="PTHR43780">
    <property type="entry name" value="1-AMINOCYCLOPROPANE-1-CARBOXYLATE DEAMINASE-RELATED"/>
    <property type="match status" value="1"/>
</dbReference>
<dbReference type="InterPro" id="IPR027278">
    <property type="entry name" value="ACCD_DCysDesulf"/>
</dbReference>
<comment type="caution">
    <text evidence="7">The sequence shown here is derived from an EMBL/GenBank/DDBJ whole genome shotgun (WGS) entry which is preliminary data.</text>
</comment>
<accession>A0AA37SDD1</accession>
<name>A0AA37SDD1_9GAMM</name>
<comment type="cofactor">
    <cofactor evidence="1">
        <name>pyridoxal 5'-phosphate</name>
        <dbReference type="ChEBI" id="CHEBI:597326"/>
    </cofactor>
</comment>
<dbReference type="PANTHER" id="PTHR43780:SF2">
    <property type="entry name" value="1-AMINOCYCLOPROPANE-1-CARBOXYLATE DEAMINASE-RELATED"/>
    <property type="match status" value="1"/>
</dbReference>
<feature type="active site" description="Nucleophile" evidence="4">
    <location>
        <position position="76"/>
    </location>
</feature>
<evidence type="ECO:0000256" key="4">
    <source>
        <dbReference type="PIRSR" id="PIRSR006278-1"/>
    </source>
</evidence>
<sequence length="342" mass="37262">MIPSYPLNVTDLLSRLPVQKVTPRWLNESKVALYMLRLDLTDASVSGNKWFKLAKNIIDAQSAGHQQLLSFGGAYSNHIFSFSSACAEAGLSSVAVIRGEELSADSNPMLKAVKGLGTTLIFVDREAYRRKYEQDRLTYYRSQVGEFCLIPEGGSNQAGVSGAEAIGELVMNQATEFDHVMLACGTGATLAGVVRGISGYDNAPMVHGFSSFGMRSVAAGTGWLTKEVEQFLEEGQSEGRSSRGFQLHADASLPGYGRLSQELMHFGAEFLEDTGVLLDPVYTLKLMAFVQRWCQQDCLESQKVLCIHTGGLHGWLGYLDEESGGDMPAQLLGTIKQRLLSL</sequence>
<protein>
    <submittedName>
        <fullName evidence="7">1-aminocyclopropane-1-carboxylate deaminase</fullName>
    </submittedName>
</protein>
<evidence type="ECO:0000256" key="1">
    <source>
        <dbReference type="ARBA" id="ARBA00001933"/>
    </source>
</evidence>
<evidence type="ECO:0000256" key="3">
    <source>
        <dbReference type="ARBA" id="ARBA00022898"/>
    </source>
</evidence>
<feature type="domain" description="Tryptophan synthase beta chain-like PALP" evidence="6">
    <location>
        <begin position="54"/>
        <end position="310"/>
    </location>
</feature>
<feature type="modified residue" description="N6-(pyridoxal phosphate)lysine" evidence="5">
    <location>
        <position position="49"/>
    </location>
</feature>
<evidence type="ECO:0000256" key="2">
    <source>
        <dbReference type="ARBA" id="ARBA00008639"/>
    </source>
</evidence>
<evidence type="ECO:0000259" key="6">
    <source>
        <dbReference type="Pfam" id="PF00291"/>
    </source>
</evidence>
<dbReference type="Proteomes" id="UP001161389">
    <property type="component" value="Unassembled WGS sequence"/>
</dbReference>
<organism evidence="7 8">
    <name type="scientific">Litoribrevibacter albus</name>
    <dbReference type="NCBI Taxonomy" id="1473156"/>
    <lineage>
        <taxon>Bacteria</taxon>
        <taxon>Pseudomonadati</taxon>
        <taxon>Pseudomonadota</taxon>
        <taxon>Gammaproteobacteria</taxon>
        <taxon>Oceanospirillales</taxon>
        <taxon>Oceanospirillaceae</taxon>
        <taxon>Litoribrevibacter</taxon>
    </lineage>
</organism>
<dbReference type="GO" id="GO:0019148">
    <property type="term" value="F:D-cysteine desulfhydrase activity"/>
    <property type="evidence" value="ECO:0007669"/>
    <property type="project" value="TreeGrafter"/>
</dbReference>
<proteinExistence type="inferred from homology"/>
<reference evidence="7" key="2">
    <citation type="submission" date="2023-01" db="EMBL/GenBank/DDBJ databases">
        <title>Draft genome sequence of Litoribrevibacter albus strain NBRC 110071.</title>
        <authorList>
            <person name="Sun Q."/>
            <person name="Mori K."/>
        </authorList>
    </citation>
    <scope>NUCLEOTIDE SEQUENCE</scope>
    <source>
        <strain evidence="7">NBRC 110071</strain>
    </source>
</reference>
<evidence type="ECO:0000313" key="8">
    <source>
        <dbReference type="Proteomes" id="UP001161389"/>
    </source>
</evidence>
<evidence type="ECO:0000313" key="7">
    <source>
        <dbReference type="EMBL" id="GLQ32313.1"/>
    </source>
</evidence>
<dbReference type="SUPFAM" id="SSF53686">
    <property type="entry name" value="Tryptophan synthase beta subunit-like PLP-dependent enzymes"/>
    <property type="match status" value="1"/>
</dbReference>
<reference evidence="7" key="1">
    <citation type="journal article" date="2014" name="Int. J. Syst. Evol. Microbiol.">
        <title>Complete genome sequence of Corynebacterium casei LMG S-19264T (=DSM 44701T), isolated from a smear-ripened cheese.</title>
        <authorList>
            <consortium name="US DOE Joint Genome Institute (JGI-PGF)"/>
            <person name="Walter F."/>
            <person name="Albersmeier A."/>
            <person name="Kalinowski J."/>
            <person name="Ruckert C."/>
        </authorList>
    </citation>
    <scope>NUCLEOTIDE SEQUENCE</scope>
    <source>
        <strain evidence="7">NBRC 110071</strain>
    </source>
</reference>
<gene>
    <name evidence="7" type="primary">acdS</name>
    <name evidence="7" type="ORF">GCM10007876_27920</name>
</gene>
<dbReference type="Gene3D" id="3.40.50.1100">
    <property type="match status" value="2"/>
</dbReference>
<dbReference type="AlphaFoldDB" id="A0AA37SDD1"/>
<dbReference type="PIRSF" id="PIRSF006278">
    <property type="entry name" value="ACCD_DCysDesulf"/>
    <property type="match status" value="1"/>
</dbReference>
<keyword evidence="3 5" id="KW-0663">Pyridoxal phosphate</keyword>
<evidence type="ECO:0000256" key="5">
    <source>
        <dbReference type="PIRSR" id="PIRSR006278-2"/>
    </source>
</evidence>
<comment type="similarity">
    <text evidence="2">Belongs to the ACC deaminase/D-cysteine desulfhydrase family.</text>
</comment>
<dbReference type="InterPro" id="IPR001926">
    <property type="entry name" value="TrpB-like_PALP"/>
</dbReference>
<dbReference type="EMBL" id="BSNM01000015">
    <property type="protein sequence ID" value="GLQ32313.1"/>
    <property type="molecule type" value="Genomic_DNA"/>
</dbReference>